<dbReference type="InterPro" id="IPR002059">
    <property type="entry name" value="CSP_DNA-bd"/>
</dbReference>
<dbReference type="Pfam" id="PF00313">
    <property type="entry name" value="CSD"/>
    <property type="match status" value="1"/>
</dbReference>
<evidence type="ECO:0000259" key="1">
    <source>
        <dbReference type="PROSITE" id="PS51857"/>
    </source>
</evidence>
<proteinExistence type="predicted"/>
<sequence length="77" mass="8696">MQTEIMARGTVKFWKSDKGWGAISSPELPEGHDAWAHFSDIIATGFRELHPGDEVECTLVQRKQDSFDFCATAIRKL</sequence>
<evidence type="ECO:0000313" key="3">
    <source>
        <dbReference type="Proteomes" id="UP000331127"/>
    </source>
</evidence>
<reference evidence="2 3" key="1">
    <citation type="submission" date="2019-10" db="EMBL/GenBank/DDBJ databases">
        <title>Whole genome shotgun sequence of Acrocarpospora macrocephala NBRC 16266.</title>
        <authorList>
            <person name="Ichikawa N."/>
            <person name="Kimura A."/>
            <person name="Kitahashi Y."/>
            <person name="Komaki H."/>
            <person name="Oguchi A."/>
        </authorList>
    </citation>
    <scope>NUCLEOTIDE SEQUENCE [LARGE SCALE GENOMIC DNA]</scope>
    <source>
        <strain evidence="2 3">NBRC 16266</strain>
    </source>
</reference>
<dbReference type="GO" id="GO:0003676">
    <property type="term" value="F:nucleic acid binding"/>
    <property type="evidence" value="ECO:0007669"/>
    <property type="project" value="InterPro"/>
</dbReference>
<comment type="caution">
    <text evidence="2">The sequence shown here is derived from an EMBL/GenBank/DDBJ whole genome shotgun (WGS) entry which is preliminary data.</text>
</comment>
<organism evidence="2 3">
    <name type="scientific">Acrocarpospora macrocephala</name>
    <dbReference type="NCBI Taxonomy" id="150177"/>
    <lineage>
        <taxon>Bacteria</taxon>
        <taxon>Bacillati</taxon>
        <taxon>Actinomycetota</taxon>
        <taxon>Actinomycetes</taxon>
        <taxon>Streptosporangiales</taxon>
        <taxon>Streptosporangiaceae</taxon>
        <taxon>Acrocarpospora</taxon>
    </lineage>
</organism>
<dbReference type="PROSITE" id="PS51857">
    <property type="entry name" value="CSD_2"/>
    <property type="match status" value="1"/>
</dbReference>
<dbReference type="InterPro" id="IPR012340">
    <property type="entry name" value="NA-bd_OB-fold"/>
</dbReference>
<protein>
    <recommendedName>
        <fullName evidence="1">CSD domain-containing protein</fullName>
    </recommendedName>
</protein>
<keyword evidence="3" id="KW-1185">Reference proteome</keyword>
<dbReference type="Proteomes" id="UP000331127">
    <property type="component" value="Unassembled WGS sequence"/>
</dbReference>
<accession>A0A5M3WSG3</accession>
<dbReference type="EMBL" id="BLAE01000035">
    <property type="protein sequence ID" value="GES12295.1"/>
    <property type="molecule type" value="Genomic_DNA"/>
</dbReference>
<dbReference type="AlphaFoldDB" id="A0A5M3WSG3"/>
<name>A0A5M3WSG3_9ACTN</name>
<gene>
    <name evidence="2" type="ORF">Amac_058920</name>
</gene>
<dbReference type="Gene3D" id="2.40.50.140">
    <property type="entry name" value="Nucleic acid-binding proteins"/>
    <property type="match status" value="1"/>
</dbReference>
<evidence type="ECO:0000313" key="2">
    <source>
        <dbReference type="EMBL" id="GES12295.1"/>
    </source>
</evidence>
<feature type="domain" description="CSD" evidence="1">
    <location>
        <begin position="6"/>
        <end position="76"/>
    </location>
</feature>
<dbReference type="InterPro" id="IPR012156">
    <property type="entry name" value="Cold_shock_CspA"/>
</dbReference>
<dbReference type="SUPFAM" id="SSF50249">
    <property type="entry name" value="Nucleic acid-binding proteins"/>
    <property type="match status" value="1"/>
</dbReference>
<dbReference type="PIRSF" id="PIRSF002599">
    <property type="entry name" value="Cold_shock_A"/>
    <property type="match status" value="1"/>
</dbReference>